<keyword evidence="3 8" id="KW-0324">Glycolysis</keyword>
<feature type="binding site" evidence="6">
    <location>
        <begin position="633"/>
        <end position="634"/>
    </location>
    <ligand>
        <name>substrate</name>
    </ligand>
</feature>
<comment type="catalytic activity">
    <reaction evidence="1 8">
        <text>(2R)-2-phosphoglycerate = (2R)-3-phosphoglycerate</text>
        <dbReference type="Rhea" id="RHEA:15901"/>
        <dbReference type="ChEBI" id="CHEBI:58272"/>
        <dbReference type="ChEBI" id="CHEBI:58289"/>
        <dbReference type="EC" id="5.4.2.11"/>
    </reaction>
</comment>
<evidence type="ECO:0000256" key="6">
    <source>
        <dbReference type="PIRSR" id="PIRSR613078-2"/>
    </source>
</evidence>
<accession>A0A0G4HZW5</accession>
<dbReference type="FunFam" id="3.40.50.1240:FF:000003">
    <property type="entry name" value="2,3-bisphosphoglycerate-dependent phosphoglycerate mutase"/>
    <property type="match status" value="2"/>
</dbReference>
<dbReference type="SUPFAM" id="SSF53254">
    <property type="entry name" value="Phosphoglycerate mutase-like"/>
    <property type="match status" value="2"/>
</dbReference>
<evidence type="ECO:0000256" key="3">
    <source>
        <dbReference type="ARBA" id="ARBA00023152"/>
    </source>
</evidence>
<feature type="compositionally biased region" description="Gly residues" evidence="9">
    <location>
        <begin position="751"/>
        <end position="762"/>
    </location>
</feature>
<name>A0A0G4HZW5_9ALVE</name>
<feature type="binding site" evidence="6">
    <location>
        <begin position="458"/>
        <end position="465"/>
    </location>
    <ligand>
        <name>substrate</name>
    </ligand>
</feature>
<feature type="compositionally biased region" description="Polar residues" evidence="9">
    <location>
        <begin position="805"/>
        <end position="815"/>
    </location>
</feature>
<dbReference type="InterPro" id="IPR029033">
    <property type="entry name" value="His_PPase_superfam"/>
</dbReference>
<reference evidence="10" key="1">
    <citation type="submission" date="2014-11" db="EMBL/GenBank/DDBJ databases">
        <authorList>
            <person name="Otto D Thomas"/>
            <person name="Naeem Raeece"/>
        </authorList>
    </citation>
    <scope>NUCLEOTIDE SEQUENCE</scope>
</reference>
<feature type="binding site" evidence="6">
    <location>
        <begin position="471"/>
        <end position="472"/>
    </location>
    <ligand>
        <name>substrate</name>
    </ligand>
</feature>
<dbReference type="GO" id="GO:0004619">
    <property type="term" value="F:phosphoglycerate mutase activity"/>
    <property type="evidence" value="ECO:0007669"/>
    <property type="project" value="UniProtKB-EC"/>
</dbReference>
<protein>
    <recommendedName>
        <fullName evidence="8">Phosphoglycerate mutase</fullName>
        <ecNumber evidence="8">5.4.2.11</ecNumber>
    </recommendedName>
</protein>
<dbReference type="EMBL" id="CDMZ01004573">
    <property type="protein sequence ID" value="CEM50144.1"/>
    <property type="molecule type" value="Genomic_DNA"/>
</dbReference>
<dbReference type="VEuPathDB" id="CryptoDB:Cvel_9830"/>
<dbReference type="Pfam" id="PF00300">
    <property type="entry name" value="His_Phos_1"/>
    <property type="match status" value="3"/>
</dbReference>
<dbReference type="PANTHER" id="PTHR11931">
    <property type="entry name" value="PHOSPHOGLYCERATE MUTASE"/>
    <property type="match status" value="1"/>
</dbReference>
<keyword evidence="4 8" id="KW-0413">Isomerase</keyword>
<evidence type="ECO:0000256" key="4">
    <source>
        <dbReference type="ARBA" id="ARBA00023235"/>
    </source>
</evidence>
<dbReference type="InterPro" id="IPR005952">
    <property type="entry name" value="Phosphogly_mut1"/>
</dbReference>
<dbReference type="CDD" id="cd07067">
    <property type="entry name" value="HP_PGM_like"/>
    <property type="match status" value="2"/>
</dbReference>
<feature type="active site" description="Tele-phosphohistidine intermediate" evidence="5">
    <location>
        <position position="459"/>
    </location>
</feature>
<feature type="binding site" evidence="6">
    <location>
        <begin position="537"/>
        <end position="540"/>
    </location>
    <ligand>
        <name>substrate</name>
    </ligand>
</feature>
<gene>
    <name evidence="10" type="ORF">Cvel_9830</name>
</gene>
<organism evidence="10">
    <name type="scientific">Chromera velia CCMP2878</name>
    <dbReference type="NCBI Taxonomy" id="1169474"/>
    <lineage>
        <taxon>Eukaryota</taxon>
        <taxon>Sar</taxon>
        <taxon>Alveolata</taxon>
        <taxon>Colpodellida</taxon>
        <taxon>Chromeraceae</taxon>
        <taxon>Chromera</taxon>
    </lineage>
</organism>
<dbReference type="Gene3D" id="3.40.50.1240">
    <property type="entry name" value="Phosphoglycerate mutase-like"/>
    <property type="match status" value="2"/>
</dbReference>
<feature type="site" description="Transition state stabilizer" evidence="7">
    <location>
        <position position="632"/>
    </location>
</feature>
<feature type="region of interest" description="Disordered" evidence="9">
    <location>
        <begin position="1135"/>
        <end position="1166"/>
    </location>
</feature>
<evidence type="ECO:0000256" key="2">
    <source>
        <dbReference type="ARBA" id="ARBA00006717"/>
    </source>
</evidence>
<feature type="binding site" evidence="6">
    <location>
        <position position="548"/>
    </location>
    <ligand>
        <name>substrate</name>
    </ligand>
</feature>
<evidence type="ECO:0000256" key="5">
    <source>
        <dbReference type="PIRSR" id="PIRSR613078-1"/>
    </source>
</evidence>
<dbReference type="EC" id="5.4.2.11" evidence="8"/>
<dbReference type="PROSITE" id="PS00175">
    <property type="entry name" value="PG_MUTASE"/>
    <property type="match status" value="1"/>
</dbReference>
<dbReference type="HAMAP" id="MF_01039">
    <property type="entry name" value="PGAM_GpmA"/>
    <property type="match status" value="2"/>
</dbReference>
<proteinExistence type="inferred from homology"/>
<comment type="similarity">
    <text evidence="2 8">Belongs to the phosphoglycerate mutase family. BPG-dependent PGAM subfamily.</text>
</comment>
<dbReference type="AlphaFoldDB" id="A0A0G4HZW5"/>
<dbReference type="NCBIfam" id="TIGR01258">
    <property type="entry name" value="pgm_1"/>
    <property type="match status" value="2"/>
</dbReference>
<feature type="region of interest" description="Disordered" evidence="9">
    <location>
        <begin position="750"/>
        <end position="817"/>
    </location>
</feature>
<dbReference type="InterPro" id="IPR001345">
    <property type="entry name" value="PG/BPGM_mutase_AS"/>
</dbReference>
<evidence type="ECO:0000256" key="8">
    <source>
        <dbReference type="RuleBase" id="RU004511"/>
    </source>
</evidence>
<dbReference type="InterPro" id="IPR013078">
    <property type="entry name" value="His_Pase_superF_clade-1"/>
</dbReference>
<feature type="active site" description="Proton donor/acceptor" evidence="5">
    <location>
        <position position="537"/>
    </location>
</feature>
<feature type="binding site" evidence="6">
    <location>
        <position position="510"/>
    </location>
    <ligand>
        <name>substrate</name>
    </ligand>
</feature>
<feature type="compositionally biased region" description="Low complexity" evidence="9">
    <location>
        <begin position="792"/>
        <end position="804"/>
    </location>
</feature>
<evidence type="ECO:0000256" key="9">
    <source>
        <dbReference type="SAM" id="MobiDB-lite"/>
    </source>
</evidence>
<sequence>MRRNSLNLQPAFRTLTLRFRPEAQNVDEGALFLLKEHLKGVWLSNGHLENTMDLAILAGALPIARRLPVLALRRTVGQVRRSLFNNVLSSDVTQGGAVGMSEKGIPKASPGRVEFFEVEPRKKKWEDLDDQPPFTPVEATATMCADVASAALHSDPLVLGSSGSLGLSLFGVWSVRHKVGFLPPVYAERPCLGGMDDDSSSVALIGNSEGSEFVLYFGDNGPDKLYNVEDGKVAQGLIRWKNQMVFIFTALCHSVLKRDKLKAVFTEISVPEEGGELGGGHLTPGLLKVFLEVAGTACPPWSIHRREGPTLDLILTHRTPLTIPVSSRTFGDAVQRPSADSKLKTEVCDLLAPVLQTLPGVQVIFLKQGDVKVLGEKVVEGGGPVEAFLNSASLQRHHYHSQGQDQKALRTSLALSGIDILGFGADDAVTEVNGIGKVLSSLKRSFFSQKPGSLILVRHGESDWNFNKTFTGWVDADLCSRGIREIEHAGRLLLANGYDIDVVYTSRLKRAIRSSWILLKELHAVYRPVYKSWRLNERMYGALEGLSKPGTALELGEEIVQSWRAGLKARPPPMDPTHPYWHRNERRYRDLPPHRIPVTESLEDTMNRALPLWYSRILPDLAEGRNVMLVAHGNSLRGIVKHLDDISEEQIPHVGIPNGIPLVYKFDNDLRPIKQDLAVPPLSGAFLEKKGILRAALDREAELAQHVPGYQVPCSPSDREAEVVPPHSPLTGALERHQMTELLVKVANSEKGGGTATEGGGEMQAQEGRDAAGGSADTAAEEEASGVKQKHQQQQQQSQQQSFQATRPTGSSDSELPSPLVVIIRHGKTEFNKLGLFTGWNDVPLAKEGKDEARTAGKVLRDHGVQFDVVYTSWLTRAIETAWLVLDELDDLWLPIVKSWRLNERMYGALTGMSKKMIKQQHGDSQFTKWRRGFRCRPPPISSFSADYPGNDERYQKYVRDVRPSVFESLVRSVAHGRPELHRKFPRTESLSDCTRRTIPFYREVIEPEAIRQGKNVLISSSENAIRGLLMDLCDIPEERIHELEIPTGLSLVYDIKRRCVRLLDDGLSPDPVERYNFGTAGDVLFRPCGEGAEGMQGEEGEESEECFVSADGKRSFAFDPIIRMPEKKRREVVNEENLNVEGEGGEVSESRGDEEEQKLLQVSAV</sequence>
<evidence type="ECO:0000256" key="7">
    <source>
        <dbReference type="PIRSR" id="PIRSR613078-3"/>
    </source>
</evidence>
<evidence type="ECO:0000313" key="10">
    <source>
        <dbReference type="EMBL" id="CEM50144.1"/>
    </source>
</evidence>
<dbReference type="SMART" id="SM00855">
    <property type="entry name" value="PGAM"/>
    <property type="match status" value="2"/>
</dbReference>
<evidence type="ECO:0000256" key="1">
    <source>
        <dbReference type="ARBA" id="ARBA00000380"/>
    </source>
</evidence>
<dbReference type="GO" id="GO:0006096">
    <property type="term" value="P:glycolytic process"/>
    <property type="evidence" value="ECO:0007669"/>
    <property type="project" value="UniProtKB-KW"/>
</dbReference>